<evidence type="ECO:0000256" key="7">
    <source>
        <dbReference type="ARBA" id="ARBA00048744"/>
    </source>
</evidence>
<feature type="compositionally biased region" description="Basic and acidic residues" evidence="9">
    <location>
        <begin position="216"/>
        <end position="236"/>
    </location>
</feature>
<keyword evidence="2 8" id="KW-0696">RNA-directed RNA polymerase</keyword>
<feature type="domain" description="DUF7752" evidence="12">
    <location>
        <begin position="489"/>
        <end position="590"/>
    </location>
</feature>
<proteinExistence type="inferred from homology"/>
<dbReference type="Pfam" id="PF26253">
    <property type="entry name" value="RdRP_head"/>
    <property type="match status" value="1"/>
</dbReference>
<evidence type="ECO:0000313" key="14">
    <source>
        <dbReference type="EMBL" id="KAJ1371809.1"/>
    </source>
</evidence>
<comment type="catalytic activity">
    <reaction evidence="7 8">
        <text>RNA(n) + a ribonucleoside 5'-triphosphate = RNA(n+1) + diphosphate</text>
        <dbReference type="Rhea" id="RHEA:21248"/>
        <dbReference type="Rhea" id="RHEA-COMP:14527"/>
        <dbReference type="Rhea" id="RHEA-COMP:17342"/>
        <dbReference type="ChEBI" id="CHEBI:33019"/>
        <dbReference type="ChEBI" id="CHEBI:61557"/>
        <dbReference type="ChEBI" id="CHEBI:140395"/>
        <dbReference type="EC" id="2.7.7.48"/>
    </reaction>
</comment>
<comment type="similarity">
    <text evidence="1 8">Belongs to the RdRP family.</text>
</comment>
<dbReference type="InterPro" id="IPR056654">
    <property type="entry name" value="DUF7752"/>
</dbReference>
<dbReference type="PANTHER" id="PTHR23079:SF57">
    <property type="entry name" value="RNA-DIRECTED RNA POLYMERASE"/>
    <property type="match status" value="1"/>
</dbReference>
<dbReference type="GO" id="GO:0031380">
    <property type="term" value="C:nuclear RNA-directed RNA polymerase complex"/>
    <property type="evidence" value="ECO:0007669"/>
    <property type="project" value="TreeGrafter"/>
</dbReference>
<evidence type="ECO:0000256" key="9">
    <source>
        <dbReference type="SAM" id="MobiDB-lite"/>
    </source>
</evidence>
<dbReference type="AlphaFoldDB" id="A0AAD5WIJ7"/>
<dbReference type="Proteomes" id="UP001196413">
    <property type="component" value="Unassembled WGS sequence"/>
</dbReference>
<dbReference type="InterPro" id="IPR058752">
    <property type="entry name" value="RDRP_C_head"/>
</dbReference>
<feature type="region of interest" description="Disordered" evidence="9">
    <location>
        <begin position="213"/>
        <end position="237"/>
    </location>
</feature>
<evidence type="ECO:0000256" key="2">
    <source>
        <dbReference type="ARBA" id="ARBA00022484"/>
    </source>
</evidence>
<evidence type="ECO:0000256" key="6">
    <source>
        <dbReference type="ARBA" id="ARBA00023158"/>
    </source>
</evidence>
<keyword evidence="5 8" id="KW-0694">RNA-binding</keyword>
<dbReference type="Pfam" id="PF24642">
    <property type="entry name" value="DUF7636"/>
    <property type="match status" value="1"/>
</dbReference>
<name>A0AAD5WIJ7_PARTN</name>
<gene>
    <name evidence="14" type="ORF">KIN20_033831</name>
</gene>
<evidence type="ECO:0000259" key="11">
    <source>
        <dbReference type="Pfam" id="PF24642"/>
    </source>
</evidence>
<keyword evidence="4 8" id="KW-0548">Nucleotidyltransferase</keyword>
<accession>A0AAD5WIJ7</accession>
<keyword evidence="15" id="KW-1185">Reference proteome</keyword>
<dbReference type="InterPro" id="IPR057596">
    <property type="entry name" value="RDRP_core"/>
</dbReference>
<comment type="caution">
    <text evidence="14">The sequence shown here is derived from an EMBL/GenBank/DDBJ whole genome shotgun (WGS) entry which is preliminary data.</text>
</comment>
<evidence type="ECO:0000259" key="10">
    <source>
        <dbReference type="Pfam" id="PF05183"/>
    </source>
</evidence>
<evidence type="ECO:0000256" key="1">
    <source>
        <dbReference type="ARBA" id="ARBA00005762"/>
    </source>
</evidence>
<evidence type="ECO:0000256" key="4">
    <source>
        <dbReference type="ARBA" id="ARBA00022695"/>
    </source>
</evidence>
<evidence type="ECO:0000259" key="12">
    <source>
        <dbReference type="Pfam" id="PF24934"/>
    </source>
</evidence>
<keyword evidence="6" id="KW-0943">RNA-mediated gene silencing</keyword>
<evidence type="ECO:0000256" key="3">
    <source>
        <dbReference type="ARBA" id="ARBA00022679"/>
    </source>
</evidence>
<dbReference type="GO" id="GO:0003723">
    <property type="term" value="F:RNA binding"/>
    <property type="evidence" value="ECO:0007669"/>
    <property type="project" value="UniProtKB-KW"/>
</dbReference>
<sequence>MRKQQIQIPTDKGRTMFGVVDETGQLQYGQIFVQYTENINLKAPPPSALRRILTGKVLLTKNPCIVAGDVRVFNAVDIPELHHLCDVVVFPMHGPRPHPDEMAGSDLDGDEYAVIWDPELLLDRSEKPFNYTPEKPDVKPINKETMNADMIDFYVKYITQDSVGTISNSFLFQADLYGINSEVCQRLALKISQAVDFTKTGLPPAPLVREWSIDEDSGKEIPPEKSERRPDFHLGNDYDPTYRSPRLVGRIFREFKTVEDIVKISEDIDEEDEIECDKCLIVDGWSEYKEAAEARLAKYNGRLRSFMENYGVKTEGEIFSGCISEIRNRISDRDQDDMSLFNTTEVIEKKVTNLFREFREEFFEEFGGWQSCTQKIDARYAVGDNVFHRNSYRPTLKMRQKAVAYYRTCYERARVTRERMLSFAWIAYDVLAVVRRDNALEEEDIIHSSTPLHKMLKERVTDHCKINEAKLFSFTQFSNEEACCILQFYTRHYPGLNRLMFIICEWAERNRLFSVSLRRHHVCLILLLYATGQISGSSNRNRPLLDKVEDLRLSDSEPEKIVDDCQVELLVTFFEYLASRAFRKLRHISFSDLGYNSVLLCNQWKPLHEAAVRTYYNMAFNLKFDELNENQLTDPLRSVIIRECEPFVIEMPEDFDDSVVEKQIKLKTGVEEIRLRRLIYRGEGRVSVLARGTLASLRKLRNLLIIEPSTKTAIYGKEISAQLSRLTYENIIK</sequence>
<dbReference type="EMBL" id="JAHQIW010007046">
    <property type="protein sequence ID" value="KAJ1371809.1"/>
    <property type="molecule type" value="Genomic_DNA"/>
</dbReference>
<dbReference type="GO" id="GO:0030422">
    <property type="term" value="P:siRNA processing"/>
    <property type="evidence" value="ECO:0007669"/>
    <property type="project" value="TreeGrafter"/>
</dbReference>
<dbReference type="Pfam" id="PF24934">
    <property type="entry name" value="DUF7752"/>
    <property type="match status" value="1"/>
</dbReference>
<organism evidence="14 15">
    <name type="scientific">Parelaphostrongylus tenuis</name>
    <name type="common">Meningeal worm</name>
    <dbReference type="NCBI Taxonomy" id="148309"/>
    <lineage>
        <taxon>Eukaryota</taxon>
        <taxon>Metazoa</taxon>
        <taxon>Ecdysozoa</taxon>
        <taxon>Nematoda</taxon>
        <taxon>Chromadorea</taxon>
        <taxon>Rhabditida</taxon>
        <taxon>Rhabditina</taxon>
        <taxon>Rhabditomorpha</taxon>
        <taxon>Strongyloidea</taxon>
        <taxon>Metastrongylidae</taxon>
        <taxon>Parelaphostrongylus</taxon>
    </lineage>
</organism>
<evidence type="ECO:0000259" key="13">
    <source>
        <dbReference type="Pfam" id="PF26253"/>
    </source>
</evidence>
<dbReference type="EC" id="2.7.7.48" evidence="8"/>
<dbReference type="InterPro" id="IPR007855">
    <property type="entry name" value="RDRP"/>
</dbReference>
<dbReference type="GO" id="GO:0003968">
    <property type="term" value="F:RNA-directed RNA polymerase activity"/>
    <property type="evidence" value="ECO:0007669"/>
    <property type="project" value="UniProtKB-KW"/>
</dbReference>
<evidence type="ECO:0000256" key="8">
    <source>
        <dbReference type="RuleBase" id="RU363098"/>
    </source>
</evidence>
<evidence type="ECO:0000256" key="5">
    <source>
        <dbReference type="ARBA" id="ARBA00022884"/>
    </source>
</evidence>
<dbReference type="InterPro" id="IPR056053">
    <property type="entry name" value="DUF7636"/>
</dbReference>
<keyword evidence="3 8" id="KW-0808">Transferase</keyword>
<feature type="domain" description="RDRP C-terminal head" evidence="13">
    <location>
        <begin position="276"/>
        <end position="439"/>
    </location>
</feature>
<feature type="domain" description="RDRP core" evidence="10">
    <location>
        <begin position="3"/>
        <end position="254"/>
    </location>
</feature>
<dbReference type="Pfam" id="PF05183">
    <property type="entry name" value="RdRP"/>
    <property type="match status" value="1"/>
</dbReference>
<feature type="domain" description="DUF7636" evidence="11">
    <location>
        <begin position="641"/>
        <end position="732"/>
    </location>
</feature>
<evidence type="ECO:0000313" key="15">
    <source>
        <dbReference type="Proteomes" id="UP001196413"/>
    </source>
</evidence>
<reference evidence="14" key="1">
    <citation type="submission" date="2021-06" db="EMBL/GenBank/DDBJ databases">
        <title>Parelaphostrongylus tenuis whole genome reference sequence.</title>
        <authorList>
            <person name="Garwood T.J."/>
            <person name="Larsen P.A."/>
            <person name="Fountain-Jones N.M."/>
            <person name="Garbe J.R."/>
            <person name="Macchietto M.G."/>
            <person name="Kania S.A."/>
            <person name="Gerhold R.W."/>
            <person name="Richards J.E."/>
            <person name="Wolf T.M."/>
        </authorList>
    </citation>
    <scope>NUCLEOTIDE SEQUENCE</scope>
    <source>
        <strain evidence="14">MNPRO001-30</strain>
        <tissue evidence="14">Meninges</tissue>
    </source>
</reference>
<dbReference type="PANTHER" id="PTHR23079">
    <property type="entry name" value="RNA-DEPENDENT RNA POLYMERASE"/>
    <property type="match status" value="1"/>
</dbReference>
<protein>
    <recommendedName>
        <fullName evidence="8">RNA-dependent RNA polymerase</fullName>
        <ecNumber evidence="8">2.7.7.48</ecNumber>
    </recommendedName>
</protein>